<dbReference type="AlphaFoldDB" id="E1NRH3"/>
<reference evidence="1 2" key="1">
    <citation type="submission" date="2010-09" db="EMBL/GenBank/DDBJ databases">
        <authorList>
            <person name="Durkin A.S."/>
            <person name="Madupu R."/>
            <person name="Torralba M."/>
            <person name="Gillis M."/>
            <person name="Methe B."/>
            <person name="Sutton G."/>
            <person name="Nelson K.E."/>
        </authorList>
    </citation>
    <scope>NUCLEOTIDE SEQUENCE [LARGE SCALE GENOMIC DNA]</scope>
    <source>
        <strain evidence="1 2">LactinV 01V1-a</strain>
    </source>
</reference>
<gene>
    <name evidence="1" type="ORF">HMPREF9211_0337</name>
</gene>
<evidence type="ECO:0000313" key="2">
    <source>
        <dbReference type="Proteomes" id="UP000003648"/>
    </source>
</evidence>
<name>E1NRH3_9LACO</name>
<proteinExistence type="predicted"/>
<dbReference type="Proteomes" id="UP000003648">
    <property type="component" value="Unassembled WGS sequence"/>
</dbReference>
<sequence>MTSYLNKMISLVEELHLPFVDEQVLEIKFIIKCLDAKIPLPSAPNMLGIEPDVMDFYKENLVQ</sequence>
<protein>
    <submittedName>
        <fullName evidence="1">Uncharacterized protein</fullName>
    </submittedName>
</protein>
<comment type="caution">
    <text evidence="1">The sequence shown here is derived from an EMBL/GenBank/DDBJ whole genome shotgun (WGS) entry which is preliminary data.</text>
</comment>
<accession>E1NRH3</accession>
<dbReference type="EMBL" id="AEHQ01000012">
    <property type="protein sequence ID" value="EFO71292.1"/>
    <property type="molecule type" value="Genomic_DNA"/>
</dbReference>
<organism evidence="1 2">
    <name type="scientific">Lactobacillus iners LactinV 01V1-a</name>
    <dbReference type="NCBI Taxonomy" id="879297"/>
    <lineage>
        <taxon>Bacteria</taxon>
        <taxon>Bacillati</taxon>
        <taxon>Bacillota</taxon>
        <taxon>Bacilli</taxon>
        <taxon>Lactobacillales</taxon>
        <taxon>Lactobacillaceae</taxon>
        <taxon>Lactobacillus</taxon>
    </lineage>
</organism>
<evidence type="ECO:0000313" key="1">
    <source>
        <dbReference type="EMBL" id="EFO71292.1"/>
    </source>
</evidence>